<accession>B1YG83</accession>
<name>B1YG83_EXIS2</name>
<reference evidence="1 2" key="2">
    <citation type="journal article" date="2008" name="BMC Genomics">
        <title>Architecture of thermal adaptation in an Exiguobacterium sibiricum strain isolated from 3 million year old permafrost: a genome and transcriptome approach.</title>
        <authorList>
            <person name="Rodrigues D.F."/>
            <person name="Ivanova N."/>
            <person name="He Z."/>
            <person name="Huebner M."/>
            <person name="Zhou J."/>
            <person name="Tiedje J.M."/>
        </authorList>
    </citation>
    <scope>NUCLEOTIDE SEQUENCE [LARGE SCALE GENOMIC DNA]</scope>
    <source>
        <strain evidence="2">DSM 17290 / CIP 109462 / JCM 13490 / 255-15</strain>
    </source>
</reference>
<keyword evidence="2" id="KW-1185">Reference proteome</keyword>
<protein>
    <submittedName>
        <fullName evidence="1">Uncharacterized protein</fullName>
    </submittedName>
</protein>
<dbReference type="Proteomes" id="UP000001681">
    <property type="component" value="Chromosome"/>
</dbReference>
<evidence type="ECO:0000313" key="1">
    <source>
        <dbReference type="EMBL" id="ACB62467.1"/>
    </source>
</evidence>
<evidence type="ECO:0000313" key="2">
    <source>
        <dbReference type="Proteomes" id="UP000001681"/>
    </source>
</evidence>
<organism evidence="1 2">
    <name type="scientific">Exiguobacterium sibiricum (strain DSM 17290 / CCUG 55495 / CIP 109462 / JCM 13490 / 255-15)</name>
    <dbReference type="NCBI Taxonomy" id="262543"/>
    <lineage>
        <taxon>Bacteria</taxon>
        <taxon>Bacillati</taxon>
        <taxon>Bacillota</taxon>
        <taxon>Bacilli</taxon>
        <taxon>Bacillales</taxon>
        <taxon>Bacillales Family XII. Incertae Sedis</taxon>
        <taxon>Exiguobacterium</taxon>
    </lineage>
</organism>
<gene>
    <name evidence="1" type="ordered locus">Exig_3022</name>
</gene>
<dbReference type="AlphaFoldDB" id="B1YG83"/>
<proteinExistence type="predicted"/>
<dbReference type="HOGENOM" id="CLU_3343869_0_0_9"/>
<reference evidence="1 2" key="1">
    <citation type="journal article" date="2006" name="Extremophiles">
        <title>Characterization of Exiguobacterium isolates from the Siberian permafrost. Description of Exiguobacterium sibiricum sp. nov.</title>
        <authorList>
            <person name="Rodrigues D.F."/>
            <person name="Goris J."/>
            <person name="Vishnivetskaya T."/>
            <person name="Gilichinsky D."/>
            <person name="Thomashow M.F."/>
            <person name="Tiedje J.M."/>
        </authorList>
    </citation>
    <scope>NUCLEOTIDE SEQUENCE [LARGE SCALE GENOMIC DNA]</scope>
    <source>
        <strain evidence="2">DSM 17290 / CIP 109462 / JCM 13490 / 255-15</strain>
    </source>
</reference>
<dbReference type="KEGG" id="esi:Exig_3022"/>
<dbReference type="EMBL" id="CP001022">
    <property type="protein sequence ID" value="ACB62467.1"/>
    <property type="molecule type" value="Genomic_DNA"/>
</dbReference>
<sequence>MRVRNKNEEPFVLGFHQLHLGHIQNQYQYQIKVCLKK</sequence>
<reference evidence="2" key="3">
    <citation type="submission" date="2008-04" db="EMBL/GenBank/DDBJ databases">
        <title>Complete sequence of chromosome of Exiguobacterium sibiricum 255-15.</title>
        <authorList>
            <consortium name="US DOE Joint Genome Institute"/>
            <person name="Copeland A."/>
            <person name="Lucas S."/>
            <person name="Lapidus A."/>
            <person name="Glavina del Rio T."/>
            <person name="Dalin E."/>
            <person name="Tice H."/>
            <person name="Bruce D."/>
            <person name="Goodwin L."/>
            <person name="Pitluck S."/>
            <person name="Kiss H."/>
            <person name="Chertkov O."/>
            <person name="Monk C."/>
            <person name="Brettin T."/>
            <person name="Detter J.C."/>
            <person name="Han C."/>
            <person name="Kuske C.R."/>
            <person name="Schmutz J."/>
            <person name="Larimer F."/>
            <person name="Land M."/>
            <person name="Hauser L."/>
            <person name="Kyrpides N."/>
            <person name="Mikhailova N."/>
            <person name="Vishnivetskaya T."/>
            <person name="Rodrigues D.F."/>
            <person name="Gilichinsky D."/>
            <person name="Tiedje J."/>
            <person name="Richardson P."/>
        </authorList>
    </citation>
    <scope>NUCLEOTIDE SEQUENCE [LARGE SCALE GENOMIC DNA]</scope>
    <source>
        <strain evidence="2">DSM 17290 / CIP 109462 / JCM 13490 / 255-15</strain>
    </source>
</reference>